<feature type="domain" description="Peptide-N-glycosidase F N-terminal" evidence="4">
    <location>
        <begin position="385"/>
        <end position="507"/>
    </location>
</feature>
<organism evidence="5 6">
    <name type="scientific">Scleropages formosus</name>
    <name type="common">Asian bonytongue</name>
    <name type="synonym">Osteoglossum formosum</name>
    <dbReference type="NCBI Taxonomy" id="113540"/>
    <lineage>
        <taxon>Eukaryota</taxon>
        <taxon>Metazoa</taxon>
        <taxon>Chordata</taxon>
        <taxon>Craniata</taxon>
        <taxon>Vertebrata</taxon>
        <taxon>Euteleostomi</taxon>
        <taxon>Actinopterygii</taxon>
        <taxon>Neopterygii</taxon>
        <taxon>Teleostei</taxon>
        <taxon>Osteoglossocephala</taxon>
        <taxon>Osteoglossomorpha</taxon>
        <taxon>Osteoglossiformes</taxon>
        <taxon>Osteoglossidae</taxon>
        <taxon>Scleropages</taxon>
    </lineage>
</organism>
<dbReference type="CDD" id="cd00538">
    <property type="entry name" value="PA"/>
    <property type="match status" value="1"/>
</dbReference>
<accession>A0A8C9VWG5</accession>
<dbReference type="GO" id="GO:0016715">
    <property type="term" value="F:oxidoreductase activity, acting on paired donors, with incorporation or reduction of molecular oxygen, reduced ascorbate as one donor, and incorporation of one atom of oxygen"/>
    <property type="evidence" value="ECO:0007669"/>
    <property type="project" value="InterPro"/>
</dbReference>
<dbReference type="SUPFAM" id="SSF49742">
    <property type="entry name" value="PHM/PNGase F"/>
    <property type="match status" value="1"/>
</dbReference>
<dbReference type="Gene3D" id="2.60.120.230">
    <property type="match status" value="2"/>
</dbReference>
<dbReference type="Gene3D" id="3.50.30.30">
    <property type="match status" value="1"/>
</dbReference>
<dbReference type="PANTHER" id="PTHR39319:SF1">
    <property type="entry name" value="SI:DKEY-256H2.1"/>
    <property type="match status" value="1"/>
</dbReference>
<evidence type="ECO:0000313" key="6">
    <source>
        <dbReference type="Proteomes" id="UP000694397"/>
    </source>
</evidence>
<reference evidence="5 6" key="1">
    <citation type="submission" date="2019-04" db="EMBL/GenBank/DDBJ databases">
        <authorList>
            <consortium name="Wellcome Sanger Institute Data Sharing"/>
        </authorList>
    </citation>
    <scope>NUCLEOTIDE SEQUENCE [LARGE SCALE GENOMIC DNA]</scope>
</reference>
<dbReference type="AlphaFoldDB" id="A0A8C9VWG5"/>
<dbReference type="Ensembl" id="ENSSFOT00015059512.1">
    <property type="protein sequence ID" value="ENSSFOP00015065988.1"/>
    <property type="gene ID" value="ENSSFOG00015020856.2"/>
</dbReference>
<evidence type="ECO:0000256" key="3">
    <source>
        <dbReference type="SAM" id="SignalP"/>
    </source>
</evidence>
<dbReference type="InterPro" id="IPR003137">
    <property type="entry name" value="PA_domain"/>
</dbReference>
<feature type="region of interest" description="Disordered" evidence="2">
    <location>
        <begin position="44"/>
        <end position="76"/>
    </location>
</feature>
<gene>
    <name evidence="5" type="primary">si:dkey-256h2.1</name>
</gene>
<dbReference type="InterPro" id="IPR008977">
    <property type="entry name" value="PHM/PNGase_F_dom_sf"/>
</dbReference>
<dbReference type="InterPro" id="IPR015197">
    <property type="entry name" value="PngaseF_C"/>
</dbReference>
<dbReference type="OrthoDB" id="406745at2759"/>
<dbReference type="GeneTree" id="ENSGT00390000001883"/>
<dbReference type="Pfam" id="PF02225">
    <property type="entry name" value="PA"/>
    <property type="match status" value="1"/>
</dbReference>
<dbReference type="InterPro" id="IPR014784">
    <property type="entry name" value="Cu2_ascorb_mOase-like_C"/>
</dbReference>
<protein>
    <submittedName>
        <fullName evidence="5">Si:dkey-256h2.1</fullName>
    </submittedName>
</protein>
<feature type="chain" id="PRO_5034331642" evidence="3">
    <location>
        <begin position="20"/>
        <end position="682"/>
    </location>
</feature>
<dbReference type="SMART" id="SM01290">
    <property type="entry name" value="N-glycanase_N"/>
    <property type="match status" value="1"/>
</dbReference>
<dbReference type="Proteomes" id="UP000694397">
    <property type="component" value="Chromosome 18"/>
</dbReference>
<feature type="signal peptide" evidence="3">
    <location>
        <begin position="1"/>
        <end position="19"/>
    </location>
</feature>
<reference evidence="5" key="3">
    <citation type="submission" date="2025-09" db="UniProtKB">
        <authorList>
            <consortium name="Ensembl"/>
        </authorList>
    </citation>
    <scope>IDENTIFICATION</scope>
</reference>
<feature type="compositionally biased region" description="Low complexity" evidence="2">
    <location>
        <begin position="44"/>
        <end position="58"/>
    </location>
</feature>
<evidence type="ECO:0000256" key="1">
    <source>
        <dbReference type="ARBA" id="ARBA00023157"/>
    </source>
</evidence>
<keyword evidence="1" id="KW-1015">Disulfide bond</keyword>
<evidence type="ECO:0000313" key="5">
    <source>
        <dbReference type="Ensembl" id="ENSSFOP00015065988.1"/>
    </source>
</evidence>
<dbReference type="InterPro" id="IPR053251">
    <property type="entry name" value="N-glycanase"/>
</dbReference>
<proteinExistence type="predicted"/>
<keyword evidence="6" id="KW-1185">Reference proteome</keyword>
<keyword evidence="3" id="KW-0732">Signal</keyword>
<sequence length="682" mass="74700">MAALDSVAAVVLLVALTQPFFTAGTRKLVKLNVVDGVGGASASGAYSRTQRQQQQQQQGGFGSSASGFEPGDPAPPFHVETLDGQQFAYPPPSGLNFSLVIHGFTNKSAFLECLWTRDTALADLLQGFPEGARALFLSFDETARSDARWMRSQIERAAAALRRKEILSRVYFSPVPVHELGNWIPKVLHSWVCPGINCGLDQAVFTSPEWGLPVVAKRLDARYDWLRGGWGQKSYSLADAGDGCEPSPSVSGAVAWVSEGNCSFFVKVKNMASSKAAGVLVYAFLGNPIQDMNCEGTECFTALGIPASMVHLEPAVVLALRNKQPVTVSFQKTPSPNFFVAIDQQGDLAEMGWFLYPTFSFVNWQAQWFDFSTQLRKQLTAPAQVLTVFKNVVMQGDPGAVTTVDLPTGAMDFDVLQLEATLSCPGKRDETCAPWDHTVQLYVCCDKFGPLCDMELGRWITAFHRGTGHWLTDVSPLMPLLDGKKCTFKMQTAPWAKPWVSGLRLRFGHSNHSAGDHSNILYPFKLEPLFNGGTFDKDYNSRYHPVNFTVPPSTKKVEVYAVITGHGSDENGCGEFCVTSHHFLVNGIFNNSRSFDSAGTALGCAERVGEGAVPNEGGTWLYGRGGWCDGLQVNPWRMDITQQLNMTGSNSILYFGLFRGKDPNPASNPGEIIMYSYLVFYK</sequence>
<evidence type="ECO:0000256" key="2">
    <source>
        <dbReference type="SAM" id="MobiDB-lite"/>
    </source>
</evidence>
<evidence type="ECO:0000259" key="4">
    <source>
        <dbReference type="SMART" id="SM01290"/>
    </source>
</evidence>
<dbReference type="Pfam" id="PF09113">
    <property type="entry name" value="N-glycanase_C"/>
    <property type="match status" value="1"/>
</dbReference>
<dbReference type="InterPro" id="IPR015196">
    <property type="entry name" value="PngaseF_N"/>
</dbReference>
<reference evidence="5" key="2">
    <citation type="submission" date="2025-08" db="UniProtKB">
        <authorList>
            <consortium name="Ensembl"/>
        </authorList>
    </citation>
    <scope>IDENTIFICATION</scope>
</reference>
<dbReference type="Pfam" id="PF09112">
    <property type="entry name" value="N-glycanase_N"/>
    <property type="match status" value="2"/>
</dbReference>
<dbReference type="PANTHER" id="PTHR39319">
    <property type="entry name" value="SI:DKEY-256H2.1"/>
    <property type="match status" value="1"/>
</dbReference>
<name>A0A8C9VWG5_SCLFO</name>